<proteinExistence type="predicted"/>
<sequence>MSFSIPHAATPQTQRPAPMRHDARTPAWIITHEHANAVLSAAVCSQLCTCRADAGAGSHHQPTCPYRLMVESAEILSILAATDIAHYKGHASLAEMVSTHVSAFRGLIGQAARVAGNADGADTAVEVVAEDGHTDLETQAADAASFDASYVEHELASLADIENACRKDMHLRFGIRAVPALAR</sequence>
<evidence type="ECO:0000313" key="2">
    <source>
        <dbReference type="EMBL" id="MEM5290203.1"/>
    </source>
</evidence>
<accession>A0ABU9QL38</accession>
<name>A0ABU9QL38_9BURK</name>
<dbReference type="Proteomes" id="UP001494588">
    <property type="component" value="Unassembled WGS sequence"/>
</dbReference>
<keyword evidence="3" id="KW-1185">Reference proteome</keyword>
<dbReference type="RefSeq" id="WP_201651813.1">
    <property type="nucleotide sequence ID" value="NZ_CAJHCS010000014.1"/>
</dbReference>
<organism evidence="2 3">
    <name type="scientific">Paraburkholderia sabiae</name>
    <dbReference type="NCBI Taxonomy" id="273251"/>
    <lineage>
        <taxon>Bacteria</taxon>
        <taxon>Pseudomonadati</taxon>
        <taxon>Pseudomonadota</taxon>
        <taxon>Betaproteobacteria</taxon>
        <taxon>Burkholderiales</taxon>
        <taxon>Burkholderiaceae</taxon>
        <taxon>Paraburkholderia</taxon>
    </lineage>
</organism>
<reference evidence="2 3" key="1">
    <citation type="submission" date="2024-01" db="EMBL/GenBank/DDBJ databases">
        <title>The diversity of rhizobia nodulating Mimosa spp. in eleven states of Brazil covering several biomes is determined by host plant, location, and edaphic factors.</title>
        <authorList>
            <person name="Rouws L."/>
            <person name="Barauna A."/>
            <person name="Beukes C."/>
            <person name="De Faria S.M."/>
            <person name="Gross E."/>
            <person name="Dos Reis Junior F.B."/>
            <person name="Simon M."/>
            <person name="Maluk M."/>
            <person name="Odee D.W."/>
            <person name="Kenicer G."/>
            <person name="Young J.P.W."/>
            <person name="Reis V.M."/>
            <person name="Zilli J."/>
            <person name="James E.K."/>
        </authorList>
    </citation>
    <scope>NUCLEOTIDE SEQUENCE [LARGE SCALE GENOMIC DNA]</scope>
    <source>
        <strain evidence="2 3">JPY77</strain>
    </source>
</reference>
<comment type="caution">
    <text evidence="2">The sequence shown here is derived from an EMBL/GenBank/DDBJ whole genome shotgun (WGS) entry which is preliminary data.</text>
</comment>
<protein>
    <submittedName>
        <fullName evidence="2">Uncharacterized protein</fullName>
    </submittedName>
</protein>
<dbReference type="EMBL" id="JAZHGC010000033">
    <property type="protein sequence ID" value="MEM5290203.1"/>
    <property type="molecule type" value="Genomic_DNA"/>
</dbReference>
<feature type="region of interest" description="Disordered" evidence="1">
    <location>
        <begin position="1"/>
        <end position="21"/>
    </location>
</feature>
<evidence type="ECO:0000256" key="1">
    <source>
        <dbReference type="SAM" id="MobiDB-lite"/>
    </source>
</evidence>
<evidence type="ECO:0000313" key="3">
    <source>
        <dbReference type="Proteomes" id="UP001494588"/>
    </source>
</evidence>
<gene>
    <name evidence="2" type="ORF">V4C55_31210</name>
</gene>